<dbReference type="InterPro" id="IPR030874">
    <property type="entry name" value="Cardiolipin_synth_Firmi"/>
</dbReference>
<feature type="transmembrane region" description="Helical" evidence="12">
    <location>
        <begin position="36"/>
        <end position="57"/>
    </location>
</feature>
<dbReference type="InterPro" id="IPR001736">
    <property type="entry name" value="PLipase_D/transphosphatidylase"/>
</dbReference>
<gene>
    <name evidence="15" type="primary">cls</name>
    <name evidence="15" type="ORF">FPE01S_03_00970</name>
</gene>
<comment type="caution">
    <text evidence="15">The sequence shown here is derived from an EMBL/GenBank/DDBJ whole genome shotgun (WGS) entry which is preliminary data.</text>
</comment>
<name>A0A0E9N214_9BACT</name>
<evidence type="ECO:0000256" key="12">
    <source>
        <dbReference type="HAMAP-Rule" id="MF_01916"/>
    </source>
</evidence>
<keyword evidence="3 12" id="KW-0444">Lipid biosynthesis</keyword>
<feature type="domain" description="PLD phosphodiesterase" evidence="14">
    <location>
        <begin position="216"/>
        <end position="243"/>
    </location>
</feature>
<dbReference type="InterPro" id="IPR025202">
    <property type="entry name" value="PLD-like_dom"/>
</dbReference>
<dbReference type="SMART" id="SM00155">
    <property type="entry name" value="PLDc"/>
    <property type="match status" value="2"/>
</dbReference>
<feature type="domain" description="PLD phosphodiesterase" evidence="14">
    <location>
        <begin position="398"/>
        <end position="425"/>
    </location>
</feature>
<evidence type="ECO:0000256" key="4">
    <source>
        <dbReference type="ARBA" id="ARBA00022679"/>
    </source>
</evidence>
<keyword evidence="4 12" id="KW-0808">Transferase</keyword>
<comment type="subcellular location">
    <subcellularLocation>
        <location evidence="1 12">Cell membrane</location>
        <topology evidence="1 12">Multi-pass membrane protein</topology>
    </subcellularLocation>
</comment>
<organism evidence="15 16">
    <name type="scientific">Flavihumibacter petaseus NBRC 106054</name>
    <dbReference type="NCBI Taxonomy" id="1220578"/>
    <lineage>
        <taxon>Bacteria</taxon>
        <taxon>Pseudomonadati</taxon>
        <taxon>Bacteroidota</taxon>
        <taxon>Chitinophagia</taxon>
        <taxon>Chitinophagales</taxon>
        <taxon>Chitinophagaceae</taxon>
        <taxon>Flavihumibacter</taxon>
    </lineage>
</organism>
<dbReference type="STRING" id="1220578.FPE01S_03_00970"/>
<keyword evidence="10 12" id="KW-0594">Phospholipid biosynthesis</keyword>
<dbReference type="InterPro" id="IPR027379">
    <property type="entry name" value="CLS_N"/>
</dbReference>
<feature type="active site" evidence="12">
    <location>
        <position position="403"/>
    </location>
</feature>
<evidence type="ECO:0000256" key="8">
    <source>
        <dbReference type="ARBA" id="ARBA00023098"/>
    </source>
</evidence>
<evidence type="ECO:0000256" key="11">
    <source>
        <dbReference type="ARBA" id="ARBA00023264"/>
    </source>
</evidence>
<dbReference type="Pfam" id="PF13396">
    <property type="entry name" value="PLDc_N"/>
    <property type="match status" value="1"/>
</dbReference>
<evidence type="ECO:0000256" key="7">
    <source>
        <dbReference type="ARBA" id="ARBA00022989"/>
    </source>
</evidence>
<comment type="catalytic activity">
    <reaction evidence="12">
        <text>2 a 1,2-diacyl-sn-glycero-3-phospho-(1'-sn-glycerol) = a cardiolipin + glycerol</text>
        <dbReference type="Rhea" id="RHEA:31451"/>
        <dbReference type="ChEBI" id="CHEBI:17754"/>
        <dbReference type="ChEBI" id="CHEBI:62237"/>
        <dbReference type="ChEBI" id="CHEBI:64716"/>
    </reaction>
</comment>
<dbReference type="AlphaFoldDB" id="A0A0E9N214"/>
<dbReference type="PANTHER" id="PTHR21248:SF22">
    <property type="entry name" value="PHOSPHOLIPASE D"/>
    <property type="match status" value="1"/>
</dbReference>
<keyword evidence="6" id="KW-0677">Repeat</keyword>
<feature type="active site" evidence="12">
    <location>
        <position position="223"/>
    </location>
</feature>
<dbReference type="CDD" id="cd09112">
    <property type="entry name" value="PLDc_CLS_2"/>
    <property type="match status" value="1"/>
</dbReference>
<dbReference type="SUPFAM" id="SSF56024">
    <property type="entry name" value="Phospholipase D/nuclease"/>
    <property type="match status" value="2"/>
</dbReference>
<dbReference type="NCBIfam" id="TIGR04265">
    <property type="entry name" value="bac_cardiolipin"/>
    <property type="match status" value="1"/>
</dbReference>
<feature type="active site" evidence="12">
    <location>
        <position position="228"/>
    </location>
</feature>
<evidence type="ECO:0000313" key="15">
    <source>
        <dbReference type="EMBL" id="GAO44057.1"/>
    </source>
</evidence>
<keyword evidence="8 12" id="KW-0443">Lipid metabolism</keyword>
<comment type="similarity">
    <text evidence="12">Belongs to the phospholipase D family. Cardiolipin synthase subfamily.</text>
</comment>
<feature type="transmembrane region" description="Helical" evidence="12">
    <location>
        <begin position="5"/>
        <end position="24"/>
    </location>
</feature>
<evidence type="ECO:0000256" key="10">
    <source>
        <dbReference type="ARBA" id="ARBA00023209"/>
    </source>
</evidence>
<dbReference type="GO" id="GO:0008808">
    <property type="term" value="F:cardiolipin synthase activity"/>
    <property type="evidence" value="ECO:0007669"/>
    <property type="project" value="UniProtKB-UniRule"/>
</dbReference>
<dbReference type="OrthoDB" id="9762009at2"/>
<evidence type="ECO:0000313" key="16">
    <source>
        <dbReference type="Proteomes" id="UP000033121"/>
    </source>
</evidence>
<dbReference type="GO" id="GO:0005886">
    <property type="term" value="C:plasma membrane"/>
    <property type="evidence" value="ECO:0007669"/>
    <property type="project" value="UniProtKB-SubCell"/>
</dbReference>
<dbReference type="PROSITE" id="PS50035">
    <property type="entry name" value="PLD"/>
    <property type="match status" value="2"/>
</dbReference>
<evidence type="ECO:0000256" key="2">
    <source>
        <dbReference type="ARBA" id="ARBA00022475"/>
    </source>
</evidence>
<dbReference type="Gene3D" id="3.30.870.10">
    <property type="entry name" value="Endonuclease Chain A"/>
    <property type="match status" value="2"/>
</dbReference>
<dbReference type="Proteomes" id="UP000033121">
    <property type="component" value="Unassembled WGS sequence"/>
</dbReference>
<reference evidence="15 16" key="1">
    <citation type="submission" date="2015-04" db="EMBL/GenBank/DDBJ databases">
        <title>Whole genome shotgun sequence of Flavihumibacter petaseus NBRC 106054.</title>
        <authorList>
            <person name="Miyazawa S."/>
            <person name="Hosoyama A."/>
            <person name="Hashimoto M."/>
            <person name="Noguchi M."/>
            <person name="Tsuchikane K."/>
            <person name="Ohji S."/>
            <person name="Yamazoe A."/>
            <person name="Ichikawa N."/>
            <person name="Kimura A."/>
            <person name="Fujita N."/>
        </authorList>
    </citation>
    <scope>NUCLEOTIDE SEQUENCE [LARGE SCALE GENOMIC DNA]</scope>
    <source>
        <strain evidence="15 16">NBRC 106054</strain>
    </source>
</reference>
<accession>A0A0E9N214</accession>
<keyword evidence="2 12" id="KW-1003">Cell membrane</keyword>
<evidence type="ECO:0000259" key="14">
    <source>
        <dbReference type="PROSITE" id="PS50035"/>
    </source>
</evidence>
<comment type="function">
    <text evidence="12">Catalyzes the reversible phosphatidyl group transfer from one phosphatidylglycerol molecule to another to form cardiolipin (CL) (diphosphatidylglycerol) and glycerol.</text>
</comment>
<dbReference type="InterPro" id="IPR022924">
    <property type="entry name" value="Cardiolipin_synthase"/>
</dbReference>
<keyword evidence="7 12" id="KW-1133">Transmembrane helix</keyword>
<evidence type="ECO:0000256" key="1">
    <source>
        <dbReference type="ARBA" id="ARBA00004651"/>
    </source>
</evidence>
<dbReference type="GO" id="GO:0032049">
    <property type="term" value="P:cardiolipin biosynthetic process"/>
    <property type="evidence" value="ECO:0007669"/>
    <property type="project" value="UniProtKB-UniRule"/>
</dbReference>
<feature type="active site" evidence="12">
    <location>
        <position position="405"/>
    </location>
</feature>
<evidence type="ECO:0000256" key="13">
    <source>
        <dbReference type="NCBIfam" id="TIGR04265"/>
    </source>
</evidence>
<evidence type="ECO:0000256" key="5">
    <source>
        <dbReference type="ARBA" id="ARBA00022692"/>
    </source>
</evidence>
<keyword evidence="11 12" id="KW-1208">Phospholipid metabolism</keyword>
<keyword evidence="5 12" id="KW-0812">Transmembrane</keyword>
<dbReference type="Pfam" id="PF13091">
    <property type="entry name" value="PLDc_2"/>
    <property type="match status" value="2"/>
</dbReference>
<dbReference type="EC" id="2.7.8.-" evidence="12 13"/>
<evidence type="ECO:0000256" key="9">
    <source>
        <dbReference type="ARBA" id="ARBA00023136"/>
    </source>
</evidence>
<keyword evidence="16" id="KW-1185">Reference proteome</keyword>
<dbReference type="CDD" id="cd09110">
    <property type="entry name" value="PLDc_CLS_1"/>
    <property type="match status" value="1"/>
</dbReference>
<feature type="active site" evidence="12">
    <location>
        <position position="410"/>
    </location>
</feature>
<feature type="active site" evidence="12">
    <location>
        <position position="221"/>
    </location>
</feature>
<dbReference type="PANTHER" id="PTHR21248">
    <property type="entry name" value="CARDIOLIPIN SYNTHASE"/>
    <property type="match status" value="1"/>
</dbReference>
<dbReference type="EMBL" id="BBWV01000003">
    <property type="protein sequence ID" value="GAO44057.1"/>
    <property type="molecule type" value="Genomic_DNA"/>
</dbReference>
<evidence type="ECO:0000256" key="3">
    <source>
        <dbReference type="ARBA" id="ARBA00022516"/>
    </source>
</evidence>
<dbReference type="RefSeq" id="WP_046370034.1">
    <property type="nucleotide sequence ID" value="NZ_BBWV01000003.1"/>
</dbReference>
<dbReference type="HAMAP" id="MF_01916">
    <property type="entry name" value="Cardiolipin_synth_Cls"/>
    <property type="match status" value="1"/>
</dbReference>
<keyword evidence="9 12" id="KW-0472">Membrane</keyword>
<sequence length="485" mass="54470">MKWTILAEILYALVVVLVCLRIIWDTRRPSKALAYLLLVIFLPLAGIFVYFSFGINYRKRKMFSKKILGDDALADNLQQHIVQYSRVTAKEHAAAVAPAESLAWLLARDSLSALTAGNDVKLLINGEEKFPEVFAAVAEAKHHIHIEYYIFEDDDTGQQLIHALTEKSNEGVTVRFIYDDFGSHALKKKTLQHMKAAGIRVFPFSKIRFIALANRLNYRNHRKIIVIDGCTAFVGGINVSERYVNTDANPQRLFWRDTHLRIDGAGAYYVQYLFLCDWNFCAKDHLQACPEFFPDPAQLQQKGNAIVQIAASGPDSDRPTILFAILQAIKLAKQEILITTPYFIPGESILDALMSASLSGVQVKILVPGKSDSRVVNAAAWSNYGDLLRAGAAIYLYRKGFVHAKTLVTDNSVAMVGTANMDYRSFDLNFEVNAIVYGEQAAKALREVFYRDLQDAEKIDPAAWRNRPVMKQLGEKCARLISPML</sequence>
<proteinExistence type="inferred from homology"/>
<evidence type="ECO:0000256" key="6">
    <source>
        <dbReference type="ARBA" id="ARBA00022737"/>
    </source>
</evidence>
<protein>
    <recommendedName>
        <fullName evidence="12 13">Cardiolipin synthase</fullName>
        <shortName evidence="12">CL synthase</shortName>
        <ecNumber evidence="12 13">2.7.8.-</ecNumber>
    </recommendedName>
</protein>